<gene>
    <name evidence="5" type="ORF">OGH68_35105</name>
</gene>
<feature type="domain" description="FAD/NAD(P)-binding" evidence="4">
    <location>
        <begin position="14"/>
        <end position="359"/>
    </location>
</feature>
<dbReference type="CDD" id="cd19946">
    <property type="entry name" value="GlpA-like_Fer2_BFD-like"/>
    <property type="match status" value="1"/>
</dbReference>
<dbReference type="InterPro" id="IPR023753">
    <property type="entry name" value="FAD/NAD-binding_dom"/>
</dbReference>
<dbReference type="InterPro" id="IPR051691">
    <property type="entry name" value="Metab_Enz_Cyan_OpOx_G3PDH"/>
</dbReference>
<accession>A0ABY6IJV3</accession>
<evidence type="ECO:0000313" key="5">
    <source>
        <dbReference type="EMBL" id="UYQ66172.1"/>
    </source>
</evidence>
<feature type="region of interest" description="Disordered" evidence="2">
    <location>
        <begin position="474"/>
        <end position="528"/>
    </location>
</feature>
<protein>
    <submittedName>
        <fullName evidence="5">FAD-dependent oxidoreductase</fullName>
    </submittedName>
</protein>
<dbReference type="PANTHER" id="PTHR42949:SF3">
    <property type="entry name" value="ANAEROBIC GLYCEROL-3-PHOSPHATE DEHYDROGENASE SUBUNIT B"/>
    <property type="match status" value="1"/>
</dbReference>
<organism evidence="5 6">
    <name type="scientific">Streptomyces peucetius</name>
    <dbReference type="NCBI Taxonomy" id="1950"/>
    <lineage>
        <taxon>Bacteria</taxon>
        <taxon>Bacillati</taxon>
        <taxon>Actinomycetota</taxon>
        <taxon>Actinomycetes</taxon>
        <taxon>Kitasatosporales</taxon>
        <taxon>Streptomycetaceae</taxon>
        <taxon>Streptomyces</taxon>
    </lineage>
</organism>
<dbReference type="Pfam" id="PF04324">
    <property type="entry name" value="Fer2_BFD"/>
    <property type="match status" value="1"/>
</dbReference>
<feature type="domain" description="BFD-like [2Fe-2S]-binding" evidence="3">
    <location>
        <begin position="420"/>
        <end position="467"/>
    </location>
</feature>
<sequence length="528" mass="54544">MPDSPSDRGVDEPYDLAVIGAGCAGLAGAVTASEQGLSVALLDTAGRIGGQFYRHPAPAVGAVRPEALHHDWSAFAGLRCRLEASDVVHLAGHHVWTVERNDAPEAADGTYPTSVDAQEAGEADARWTVHAVTGADGDGERPVRVRARAVLLATGAYERQLPFPGWTLPGVVGAAGAQAMLRLVLPGRRVVVAGSGPLLLAVAASLAAAGASVPAVVEASGYLGYARRPRVLAANPQKPAEALLHGAALLRHGVRLRVRSAVTEVHGTDRVEAVTVSRLDRDWRPVRGTGRRIACDALAVGHGLVPQTELATSLGCATRRTPDGTYALALDALQQTSVPGLWAAGETGGIGGAQLARVEGELAAIAVAARVRGRPEPARDGRVRELQRRRERMRAFAGVMAAVHAPGPGWTAWLDDATEVCRCEEVPAGAVREAVDAYGARDARTVKLLTRAGMGWCQGRVCGAAVACLAAGEGTSTVPPSPDRRPLAGPVPLGVLGSVDPGPPEAPPAVPAEQPDTARPDDAARPGE</sequence>
<keyword evidence="6" id="KW-1185">Reference proteome</keyword>
<dbReference type="PANTHER" id="PTHR42949">
    <property type="entry name" value="ANAEROBIC GLYCEROL-3-PHOSPHATE DEHYDROGENASE SUBUNIT B"/>
    <property type="match status" value="1"/>
</dbReference>
<evidence type="ECO:0000313" key="6">
    <source>
        <dbReference type="Proteomes" id="UP001163878"/>
    </source>
</evidence>
<dbReference type="Gene3D" id="3.50.50.60">
    <property type="entry name" value="FAD/NAD(P)-binding domain"/>
    <property type="match status" value="3"/>
</dbReference>
<proteinExistence type="predicted"/>
<name>A0ABY6IJV3_STRPE</name>
<feature type="compositionally biased region" description="Pro residues" evidence="2">
    <location>
        <begin position="501"/>
        <end position="510"/>
    </location>
</feature>
<dbReference type="PIRSF" id="PIRSF037495">
    <property type="entry name" value="Opine_OX_OoxA/HcnB"/>
    <property type="match status" value="1"/>
</dbReference>
<feature type="compositionally biased region" description="Basic and acidic residues" evidence="2">
    <location>
        <begin position="516"/>
        <end position="528"/>
    </location>
</feature>
<dbReference type="InterPro" id="IPR041854">
    <property type="entry name" value="BFD-like_2Fe2S-bd_dom_sf"/>
</dbReference>
<dbReference type="RefSeq" id="WP_264249608.1">
    <property type="nucleotide sequence ID" value="NZ_CP107567.1"/>
</dbReference>
<reference evidence="5" key="1">
    <citation type="submission" date="2022-10" db="EMBL/GenBank/DDBJ databases">
        <title>Cytochrome P450 Catalyzes Benzene Ring Formation in the Biosynthesis of Trialkyl-Substituted Aromatic Polyketides.</title>
        <authorList>
            <person name="Zhao E."/>
            <person name="Ge H."/>
        </authorList>
    </citation>
    <scope>NUCLEOTIDE SEQUENCE</scope>
    <source>
        <strain evidence="5">NA0869</strain>
    </source>
</reference>
<dbReference type="InterPro" id="IPR017224">
    <property type="entry name" value="Opine_Oxase_asu/HCN_bsu"/>
</dbReference>
<evidence type="ECO:0000256" key="2">
    <source>
        <dbReference type="SAM" id="MobiDB-lite"/>
    </source>
</evidence>
<dbReference type="SUPFAM" id="SSF51905">
    <property type="entry name" value="FAD/NAD(P)-binding domain"/>
    <property type="match status" value="1"/>
</dbReference>
<evidence type="ECO:0000259" key="4">
    <source>
        <dbReference type="Pfam" id="PF07992"/>
    </source>
</evidence>
<dbReference type="PRINTS" id="PR00368">
    <property type="entry name" value="FADPNR"/>
</dbReference>
<dbReference type="InterPro" id="IPR007419">
    <property type="entry name" value="BFD-like_2Fe2S-bd_dom"/>
</dbReference>
<dbReference type="InterPro" id="IPR036188">
    <property type="entry name" value="FAD/NAD-bd_sf"/>
</dbReference>
<evidence type="ECO:0000256" key="1">
    <source>
        <dbReference type="ARBA" id="ARBA00023002"/>
    </source>
</evidence>
<keyword evidence="1" id="KW-0560">Oxidoreductase</keyword>
<dbReference type="Pfam" id="PF07992">
    <property type="entry name" value="Pyr_redox_2"/>
    <property type="match status" value="1"/>
</dbReference>
<dbReference type="Gene3D" id="1.10.10.1100">
    <property type="entry name" value="BFD-like [2Fe-2S]-binding domain"/>
    <property type="match status" value="1"/>
</dbReference>
<dbReference type="PRINTS" id="PR00411">
    <property type="entry name" value="PNDRDTASEI"/>
</dbReference>
<dbReference type="Proteomes" id="UP001163878">
    <property type="component" value="Chromosome"/>
</dbReference>
<dbReference type="EMBL" id="CP107567">
    <property type="protein sequence ID" value="UYQ66172.1"/>
    <property type="molecule type" value="Genomic_DNA"/>
</dbReference>
<evidence type="ECO:0000259" key="3">
    <source>
        <dbReference type="Pfam" id="PF04324"/>
    </source>
</evidence>